<evidence type="ECO:0000313" key="10">
    <source>
        <dbReference type="EMBL" id="SFU27925.1"/>
    </source>
</evidence>
<evidence type="ECO:0000256" key="5">
    <source>
        <dbReference type="ARBA" id="ARBA00022989"/>
    </source>
</evidence>
<accession>A0A1I7EVK8</accession>
<dbReference type="AlphaFoldDB" id="A0A1I7EVK8"/>
<comment type="subcellular location">
    <subcellularLocation>
        <location evidence="1">Cell membrane</location>
        <topology evidence="1">Multi-pass membrane protein</topology>
    </subcellularLocation>
</comment>
<dbReference type="RefSeq" id="WP_093022006.1">
    <property type="nucleotide sequence ID" value="NZ_FPBK01000001.1"/>
</dbReference>
<keyword evidence="6 8" id="KW-0472">Membrane</keyword>
<organism evidence="10 11">
    <name type="scientific">Pustulibacterium marinum</name>
    <dbReference type="NCBI Taxonomy" id="1224947"/>
    <lineage>
        <taxon>Bacteria</taxon>
        <taxon>Pseudomonadati</taxon>
        <taxon>Bacteroidota</taxon>
        <taxon>Flavobacteriia</taxon>
        <taxon>Flavobacteriales</taxon>
        <taxon>Flavobacteriaceae</taxon>
        <taxon>Pustulibacterium</taxon>
    </lineage>
</organism>
<dbReference type="PANTHER" id="PTHR34390">
    <property type="entry name" value="UPF0442 PROTEIN YJJB-RELATED"/>
    <property type="match status" value="1"/>
</dbReference>
<feature type="transmembrane region" description="Helical" evidence="8">
    <location>
        <begin position="31"/>
        <end position="51"/>
    </location>
</feature>
<feature type="transmembrane region" description="Helical" evidence="8">
    <location>
        <begin position="129"/>
        <end position="148"/>
    </location>
</feature>
<evidence type="ECO:0000259" key="9">
    <source>
        <dbReference type="Pfam" id="PF12821"/>
    </source>
</evidence>
<keyword evidence="3" id="KW-0997">Cell inner membrane</keyword>
<feature type="transmembrane region" description="Helical" evidence="8">
    <location>
        <begin position="57"/>
        <end position="75"/>
    </location>
</feature>
<comment type="similarity">
    <text evidence="7">Belongs to the ThrE exporter (TC 2.A.79) family.</text>
</comment>
<evidence type="ECO:0000256" key="6">
    <source>
        <dbReference type="ARBA" id="ARBA00023136"/>
    </source>
</evidence>
<name>A0A1I7EVK8_9FLAO</name>
<feature type="transmembrane region" description="Helical" evidence="8">
    <location>
        <begin position="82"/>
        <end position="102"/>
    </location>
</feature>
<dbReference type="InterPro" id="IPR050539">
    <property type="entry name" value="ThrE_Dicarb/AminoAcid_Exp"/>
</dbReference>
<dbReference type="GO" id="GO:0015744">
    <property type="term" value="P:succinate transport"/>
    <property type="evidence" value="ECO:0007669"/>
    <property type="project" value="TreeGrafter"/>
</dbReference>
<evidence type="ECO:0000256" key="2">
    <source>
        <dbReference type="ARBA" id="ARBA00022475"/>
    </source>
</evidence>
<sequence>MEYVDLLEKWIWFGIAAIGFAALFNVPKRTLLSVFILAALGGTVKLIFFFVTESVVIGTLLGAITVGFLSVIAAHKNHTPPFVLAIPAVIPMVPGSFAYHTMKGIIHLTNNTNSDLFVSLLNDTMTNGLKTMFILLSIALGVSMPMLLTRRESVKEIKIPSLKK</sequence>
<evidence type="ECO:0000313" key="11">
    <source>
        <dbReference type="Proteomes" id="UP000199138"/>
    </source>
</evidence>
<keyword evidence="11" id="KW-1185">Reference proteome</keyword>
<evidence type="ECO:0000256" key="1">
    <source>
        <dbReference type="ARBA" id="ARBA00004651"/>
    </source>
</evidence>
<evidence type="ECO:0000256" key="7">
    <source>
        <dbReference type="ARBA" id="ARBA00034125"/>
    </source>
</evidence>
<dbReference type="Proteomes" id="UP000199138">
    <property type="component" value="Unassembled WGS sequence"/>
</dbReference>
<dbReference type="STRING" id="1224947.SAMN05216480_101297"/>
<keyword evidence="5 8" id="KW-1133">Transmembrane helix</keyword>
<gene>
    <name evidence="10" type="ORF">SAMN05216480_101297</name>
</gene>
<feature type="transmembrane region" description="Helical" evidence="8">
    <location>
        <begin position="6"/>
        <end position="24"/>
    </location>
</feature>
<dbReference type="InterPro" id="IPR024528">
    <property type="entry name" value="ThrE_2"/>
</dbReference>
<evidence type="ECO:0000256" key="8">
    <source>
        <dbReference type="SAM" id="Phobius"/>
    </source>
</evidence>
<keyword evidence="2" id="KW-1003">Cell membrane</keyword>
<protein>
    <submittedName>
        <fullName evidence="10">Uncharacterized membrane protein YjjB, DUF3815 family</fullName>
    </submittedName>
</protein>
<keyword evidence="4 8" id="KW-0812">Transmembrane</keyword>
<dbReference type="PANTHER" id="PTHR34390:SF1">
    <property type="entry name" value="SUCCINATE TRANSPORTER SUBUNIT YJJB-RELATED"/>
    <property type="match status" value="1"/>
</dbReference>
<dbReference type="GO" id="GO:0005886">
    <property type="term" value="C:plasma membrane"/>
    <property type="evidence" value="ECO:0007669"/>
    <property type="project" value="UniProtKB-SubCell"/>
</dbReference>
<evidence type="ECO:0000256" key="4">
    <source>
        <dbReference type="ARBA" id="ARBA00022692"/>
    </source>
</evidence>
<proteinExistence type="inferred from homology"/>
<reference evidence="11" key="1">
    <citation type="submission" date="2016-10" db="EMBL/GenBank/DDBJ databases">
        <authorList>
            <person name="Varghese N."/>
            <person name="Submissions S."/>
        </authorList>
    </citation>
    <scope>NUCLEOTIDE SEQUENCE [LARGE SCALE GENOMIC DNA]</scope>
    <source>
        <strain evidence="11">CGMCC 1.12333</strain>
    </source>
</reference>
<dbReference type="EMBL" id="FPBK01000001">
    <property type="protein sequence ID" value="SFU27925.1"/>
    <property type="molecule type" value="Genomic_DNA"/>
</dbReference>
<feature type="domain" description="Threonine/Serine exporter ThrE" evidence="9">
    <location>
        <begin position="12"/>
        <end position="147"/>
    </location>
</feature>
<dbReference type="Pfam" id="PF12821">
    <property type="entry name" value="ThrE_2"/>
    <property type="match status" value="1"/>
</dbReference>
<evidence type="ECO:0000256" key="3">
    <source>
        <dbReference type="ARBA" id="ARBA00022519"/>
    </source>
</evidence>
<dbReference type="OrthoDB" id="9810047at2"/>